<reference evidence="2 3" key="1">
    <citation type="submission" date="2016-10" db="EMBL/GenBank/DDBJ databases">
        <authorList>
            <person name="de Groot N.N."/>
        </authorList>
    </citation>
    <scope>NUCLEOTIDE SEQUENCE [LARGE SCALE GENOMIC DNA]</scope>
    <source>
        <strain evidence="2 3">DSM 19033</strain>
    </source>
</reference>
<dbReference type="OrthoDB" id="639802at2"/>
<dbReference type="EMBL" id="FNRA01000001">
    <property type="protein sequence ID" value="SDZ88194.1"/>
    <property type="molecule type" value="Genomic_DNA"/>
</dbReference>
<gene>
    <name evidence="2" type="ORF">SAMN05443550_101313</name>
</gene>
<feature type="region of interest" description="Disordered" evidence="1">
    <location>
        <begin position="95"/>
        <end position="157"/>
    </location>
</feature>
<feature type="compositionally biased region" description="Polar residues" evidence="1">
    <location>
        <begin position="144"/>
        <end position="157"/>
    </location>
</feature>
<accession>A0A1H3WPC2</accession>
<sequence length="157" mass="18114">MQPETSIDHYRLLVETEFGIRDRDEWDNQAFEKLSSRILEKTGERLSVSTLKRIWGKVSYDHAPAKSTLNILARYAGYENWRSFTVQHAISPEKSIPATPAENNPAIPQQSLRSTVPWKFTKKNDTADRPGCDHHRNRYAVPKTQDNTVFTTSRNQL</sequence>
<keyword evidence="3" id="KW-1185">Reference proteome</keyword>
<organism evidence="2 3">
    <name type="scientific">Pedobacter hartonius</name>
    <dbReference type="NCBI Taxonomy" id="425514"/>
    <lineage>
        <taxon>Bacteria</taxon>
        <taxon>Pseudomonadati</taxon>
        <taxon>Bacteroidota</taxon>
        <taxon>Sphingobacteriia</taxon>
        <taxon>Sphingobacteriales</taxon>
        <taxon>Sphingobacteriaceae</taxon>
        <taxon>Pedobacter</taxon>
    </lineage>
</organism>
<protein>
    <submittedName>
        <fullName evidence="2">Uncharacterized protein</fullName>
    </submittedName>
</protein>
<dbReference type="AlphaFoldDB" id="A0A1H3WPC2"/>
<dbReference type="STRING" id="425514.SAMN05443550_101313"/>
<evidence type="ECO:0000313" key="2">
    <source>
        <dbReference type="EMBL" id="SDZ88194.1"/>
    </source>
</evidence>
<name>A0A1H3WPC2_9SPHI</name>
<dbReference type="Proteomes" id="UP000198850">
    <property type="component" value="Unassembled WGS sequence"/>
</dbReference>
<proteinExistence type="predicted"/>
<feature type="compositionally biased region" description="Basic and acidic residues" evidence="1">
    <location>
        <begin position="122"/>
        <end position="134"/>
    </location>
</feature>
<evidence type="ECO:0000256" key="1">
    <source>
        <dbReference type="SAM" id="MobiDB-lite"/>
    </source>
</evidence>
<dbReference type="RefSeq" id="WP_090554474.1">
    <property type="nucleotide sequence ID" value="NZ_FNRA01000001.1"/>
</dbReference>
<evidence type="ECO:0000313" key="3">
    <source>
        <dbReference type="Proteomes" id="UP000198850"/>
    </source>
</evidence>